<dbReference type="SUPFAM" id="SSF53649">
    <property type="entry name" value="Alkaline phosphatase-like"/>
    <property type="match status" value="1"/>
</dbReference>
<gene>
    <name evidence="9" type="primary">gpmI</name>
    <name evidence="15" type="ORF">A3A33_01000</name>
</gene>
<dbReference type="STRING" id="1802701.A3A33_01000"/>
<feature type="binding site" evidence="9 12">
    <location>
        <position position="64"/>
    </location>
    <ligand>
        <name>Mn(2+)</name>
        <dbReference type="ChEBI" id="CHEBI:29035"/>
        <label>2</label>
    </ligand>
</feature>
<dbReference type="Proteomes" id="UP000179047">
    <property type="component" value="Unassembled WGS sequence"/>
</dbReference>
<evidence type="ECO:0000313" key="16">
    <source>
        <dbReference type="Proteomes" id="UP000179047"/>
    </source>
</evidence>
<dbReference type="AlphaFoldDB" id="A0A1F8GZE9"/>
<evidence type="ECO:0000256" key="11">
    <source>
        <dbReference type="PIRSR" id="PIRSR001492-1"/>
    </source>
</evidence>
<feature type="binding site" evidence="9">
    <location>
        <position position="125"/>
    </location>
    <ligand>
        <name>substrate</name>
    </ligand>
</feature>
<dbReference type="InterPro" id="IPR005995">
    <property type="entry name" value="Pgm_bpd_ind"/>
</dbReference>
<proteinExistence type="inferred from homology"/>
<evidence type="ECO:0000259" key="13">
    <source>
        <dbReference type="Pfam" id="PF01676"/>
    </source>
</evidence>
<sequence length="526" mass="57462">MKHPYKKVLLIILDGFGLAPAGPSNAILKAGMTYLNSLIDRYTAYSLIASGLIVGLPWGKFGNSEVGHSAIGTGRILVQDWARINTDIKQGVFLENPALIQALDHCKKNNSALHIVGCFSPGGIHSHEDHLFAILNFAAKNLFSNVFLHLITDGEDAAPTESLASLERLEPLLKKSGARIASVIGRSYGMDRVFNWDLTEQAWKVMVKGEGPTTENVREYLQASHAKKQFDDEIIPAVVTEKGTPIKTIASNDAVIFFNFRNDRMKQLVASFTLGDEFTGFTRKDRPENLFIVTMTRYSVNLSVQAIAYDIPAIANTLSDLVSQAGMKQVRIAEKEKEAHVTNFFNGGRLEPNQGETRMIMTSKQIKGNQIVDYPAMSAADIVKTVIEQLEGDASLYVINFANADMTAHTGKIDATIKGLQVIDESLKQIIEKVRTHDDYVAVITCDHGNSEELLDPLTGGPDTQHSTNNVPVIFIAKEFETASPGNNLEALADEKPMGSLIDIAPSVLVLLGLPKPKDMTGSSLI</sequence>
<feature type="binding site" evidence="9 12">
    <location>
        <position position="405"/>
    </location>
    <ligand>
        <name>Mn(2+)</name>
        <dbReference type="ChEBI" id="CHEBI:29035"/>
        <label>1</label>
    </ligand>
</feature>
<evidence type="ECO:0000256" key="7">
    <source>
        <dbReference type="ARBA" id="ARBA00023211"/>
    </source>
</evidence>
<dbReference type="GO" id="GO:0004619">
    <property type="term" value="F:phosphoglycerate mutase activity"/>
    <property type="evidence" value="ECO:0007669"/>
    <property type="project" value="UniProtKB-UniRule"/>
</dbReference>
<feature type="domain" description="Metalloenzyme" evidence="13">
    <location>
        <begin position="6"/>
        <end position="515"/>
    </location>
</feature>
<feature type="binding site" evidence="9 12">
    <location>
        <position position="447"/>
    </location>
    <ligand>
        <name>Mn(2+)</name>
        <dbReference type="ChEBI" id="CHEBI:29035"/>
        <label>2</label>
    </ligand>
</feature>
<dbReference type="GO" id="GO:0006007">
    <property type="term" value="P:glucose catabolic process"/>
    <property type="evidence" value="ECO:0007669"/>
    <property type="project" value="InterPro"/>
</dbReference>
<comment type="pathway">
    <text evidence="3 9">Carbohydrate degradation; glycolysis; pyruvate from D-glyceraldehyde 3-phosphate: step 3/5.</text>
</comment>
<dbReference type="Pfam" id="PF01676">
    <property type="entry name" value="Metalloenzyme"/>
    <property type="match status" value="1"/>
</dbReference>
<comment type="catalytic activity">
    <reaction evidence="1 9">
        <text>(2R)-2-phosphoglycerate = (2R)-3-phosphoglycerate</text>
        <dbReference type="Rhea" id="RHEA:15901"/>
        <dbReference type="ChEBI" id="CHEBI:58272"/>
        <dbReference type="ChEBI" id="CHEBI:58289"/>
        <dbReference type="EC" id="5.4.2.12"/>
    </reaction>
</comment>
<name>A0A1F8GZE9_9BACT</name>
<feature type="binding site" evidence="9 12">
    <location>
        <position position="466"/>
    </location>
    <ligand>
        <name>Mn(2+)</name>
        <dbReference type="ChEBI" id="CHEBI:29035"/>
        <label>1</label>
    </ligand>
</feature>
<evidence type="ECO:0000256" key="12">
    <source>
        <dbReference type="PIRSR" id="PIRSR001492-3"/>
    </source>
</evidence>
<evidence type="ECO:0000256" key="2">
    <source>
        <dbReference type="ARBA" id="ARBA00002315"/>
    </source>
</evidence>
<comment type="function">
    <text evidence="2 9">Catalyzes the interconversion of 2-phosphoglycerate and 3-phosphoglycerate.</text>
</comment>
<feature type="binding site" evidence="9 12">
    <location>
        <position position="409"/>
    </location>
    <ligand>
        <name>Mn(2+)</name>
        <dbReference type="ChEBI" id="CHEBI:29035"/>
        <label>1</label>
    </ligand>
</feature>
<dbReference type="InterPro" id="IPR006124">
    <property type="entry name" value="Metalloenzyme"/>
</dbReference>
<evidence type="ECO:0000256" key="4">
    <source>
        <dbReference type="ARBA" id="ARBA00008819"/>
    </source>
</evidence>
<dbReference type="Pfam" id="PF06415">
    <property type="entry name" value="iPGM_N"/>
    <property type="match status" value="1"/>
</dbReference>
<dbReference type="CDD" id="cd16010">
    <property type="entry name" value="iPGM"/>
    <property type="match status" value="1"/>
</dbReference>
<dbReference type="EC" id="5.4.2.12" evidence="9 10"/>
<dbReference type="Gene3D" id="3.40.1450.10">
    <property type="entry name" value="BPG-independent phosphoglycerate mutase, domain B"/>
    <property type="match status" value="1"/>
</dbReference>
<dbReference type="FunFam" id="3.40.1450.10:FF:000002">
    <property type="entry name" value="2,3-bisphosphoglycerate-independent phosphoglycerate mutase"/>
    <property type="match status" value="1"/>
</dbReference>
<evidence type="ECO:0000256" key="8">
    <source>
        <dbReference type="ARBA" id="ARBA00023235"/>
    </source>
</evidence>
<protein>
    <recommendedName>
        <fullName evidence="9 10">2,3-bisphosphoglycerate-independent phosphoglycerate mutase</fullName>
        <shortName evidence="9">BPG-independent PGAM</shortName>
        <shortName evidence="9">Phosphoglyceromutase</shortName>
        <shortName evidence="9">iPGM</shortName>
        <ecNumber evidence="9 10">5.4.2.12</ecNumber>
    </recommendedName>
</protein>
<comment type="cofactor">
    <cofactor evidence="9">
        <name>Mn(2+)</name>
        <dbReference type="ChEBI" id="CHEBI:29035"/>
    </cofactor>
    <text evidence="9">Binds 2 manganese ions per subunit.</text>
</comment>
<dbReference type="EMBL" id="MGKP01000002">
    <property type="protein sequence ID" value="OGN29849.1"/>
    <property type="molecule type" value="Genomic_DNA"/>
</dbReference>
<accession>A0A1F8GZE9</accession>
<organism evidence="15 16">
    <name type="scientific">Candidatus Yanofskybacteria bacterium RIFCSPLOWO2_01_FULL_49_25</name>
    <dbReference type="NCBI Taxonomy" id="1802701"/>
    <lineage>
        <taxon>Bacteria</taxon>
        <taxon>Candidatus Yanofskyibacteriota</taxon>
    </lineage>
</organism>
<feature type="active site" description="Phosphoserine intermediate" evidence="9 11">
    <location>
        <position position="64"/>
    </location>
</feature>
<evidence type="ECO:0000256" key="5">
    <source>
        <dbReference type="ARBA" id="ARBA00022723"/>
    </source>
</evidence>
<feature type="binding site" evidence="9">
    <location>
        <position position="192"/>
    </location>
    <ligand>
        <name>substrate</name>
    </ligand>
</feature>
<evidence type="ECO:0000256" key="10">
    <source>
        <dbReference type="NCBIfam" id="TIGR01307"/>
    </source>
</evidence>
<feature type="binding site" evidence="9">
    <location>
        <position position="337"/>
    </location>
    <ligand>
        <name>substrate</name>
    </ligand>
</feature>
<comment type="subunit">
    <text evidence="9">Monomer.</text>
</comment>
<dbReference type="GO" id="GO:0030145">
    <property type="term" value="F:manganese ion binding"/>
    <property type="evidence" value="ECO:0007669"/>
    <property type="project" value="UniProtKB-UniRule"/>
</dbReference>
<dbReference type="InterPro" id="IPR011258">
    <property type="entry name" value="BPG-indep_PGM_N"/>
</dbReference>
<dbReference type="NCBIfam" id="TIGR01307">
    <property type="entry name" value="pgm_bpd_ind"/>
    <property type="match status" value="1"/>
</dbReference>
<comment type="caution">
    <text evidence="9">Lacks conserved residue(s) required for the propagation of feature annotation.</text>
</comment>
<dbReference type="InterPro" id="IPR036646">
    <property type="entry name" value="PGAM_B_sf"/>
</dbReference>
<evidence type="ECO:0000256" key="6">
    <source>
        <dbReference type="ARBA" id="ARBA00023152"/>
    </source>
</evidence>
<dbReference type="PIRSF" id="PIRSF001492">
    <property type="entry name" value="IPGAM"/>
    <property type="match status" value="1"/>
</dbReference>
<dbReference type="SUPFAM" id="SSF64158">
    <property type="entry name" value="2,3-Bisphosphoglycerate-independent phosphoglycerate mutase, substrate-binding domain"/>
    <property type="match status" value="1"/>
</dbReference>
<keyword evidence="7 9" id="KW-0464">Manganese</keyword>
<dbReference type="HAMAP" id="MF_01038">
    <property type="entry name" value="GpmI"/>
    <property type="match status" value="1"/>
</dbReference>
<evidence type="ECO:0000256" key="3">
    <source>
        <dbReference type="ARBA" id="ARBA00004798"/>
    </source>
</evidence>
<reference evidence="15 16" key="1">
    <citation type="journal article" date="2016" name="Nat. Commun.">
        <title>Thousands of microbial genomes shed light on interconnected biogeochemical processes in an aquifer system.</title>
        <authorList>
            <person name="Anantharaman K."/>
            <person name="Brown C.T."/>
            <person name="Hug L.A."/>
            <person name="Sharon I."/>
            <person name="Castelle C.J."/>
            <person name="Probst A.J."/>
            <person name="Thomas B.C."/>
            <person name="Singh A."/>
            <person name="Wilkins M.J."/>
            <person name="Karaoz U."/>
            <person name="Brodie E.L."/>
            <person name="Williams K.H."/>
            <person name="Hubbard S.S."/>
            <person name="Banfield J.F."/>
        </authorList>
    </citation>
    <scope>NUCLEOTIDE SEQUENCE [LARGE SCALE GENOMIC DNA]</scope>
</reference>
<feature type="binding site" evidence="9">
    <location>
        <begin position="261"/>
        <end position="264"/>
    </location>
    <ligand>
        <name>substrate</name>
    </ligand>
</feature>
<dbReference type="InterPro" id="IPR017850">
    <property type="entry name" value="Alkaline_phosphatase_core_sf"/>
</dbReference>
<keyword evidence="6 9" id="KW-0324">Glycolysis</keyword>
<evidence type="ECO:0000313" key="15">
    <source>
        <dbReference type="EMBL" id="OGN29849.1"/>
    </source>
</evidence>
<evidence type="ECO:0000256" key="1">
    <source>
        <dbReference type="ARBA" id="ARBA00000370"/>
    </source>
</evidence>
<feature type="domain" description="BPG-independent PGAM N-terminal" evidence="14">
    <location>
        <begin position="84"/>
        <end position="299"/>
    </location>
</feature>
<comment type="caution">
    <text evidence="15">The sequence shown here is derived from an EMBL/GenBank/DDBJ whole genome shotgun (WGS) entry which is preliminary data.</text>
</comment>
<dbReference type="UniPathway" id="UPA00109">
    <property type="reaction ID" value="UER00186"/>
</dbReference>
<dbReference type="GO" id="GO:0005829">
    <property type="term" value="C:cytosol"/>
    <property type="evidence" value="ECO:0007669"/>
    <property type="project" value="TreeGrafter"/>
</dbReference>
<feature type="binding site" evidence="9">
    <location>
        <position position="186"/>
    </location>
    <ligand>
        <name>substrate</name>
    </ligand>
</feature>
<dbReference type="Gene3D" id="3.40.720.10">
    <property type="entry name" value="Alkaline Phosphatase, subunit A"/>
    <property type="match status" value="1"/>
</dbReference>
<keyword evidence="8 9" id="KW-0413">Isomerase</keyword>
<feature type="binding site" evidence="9 12">
    <location>
        <position position="14"/>
    </location>
    <ligand>
        <name>Mn(2+)</name>
        <dbReference type="ChEBI" id="CHEBI:29035"/>
        <label>2</label>
    </ligand>
</feature>
<feature type="binding site" evidence="9 12">
    <location>
        <position position="448"/>
    </location>
    <ligand>
        <name>Mn(2+)</name>
        <dbReference type="ChEBI" id="CHEBI:29035"/>
        <label>2</label>
    </ligand>
</feature>
<keyword evidence="5 9" id="KW-0479">Metal-binding</keyword>
<comment type="similarity">
    <text evidence="4 9">Belongs to the BPG-independent phosphoglycerate mutase family.</text>
</comment>
<evidence type="ECO:0000256" key="9">
    <source>
        <dbReference type="HAMAP-Rule" id="MF_01038"/>
    </source>
</evidence>
<dbReference type="PANTHER" id="PTHR31637">
    <property type="entry name" value="2,3-BISPHOSPHOGLYCERATE-INDEPENDENT PHOSPHOGLYCERATE MUTASE"/>
    <property type="match status" value="1"/>
</dbReference>
<dbReference type="GO" id="GO:0006096">
    <property type="term" value="P:glycolytic process"/>
    <property type="evidence" value="ECO:0007669"/>
    <property type="project" value="UniProtKB-UniRule"/>
</dbReference>
<dbReference type="PANTHER" id="PTHR31637:SF0">
    <property type="entry name" value="2,3-BISPHOSPHOGLYCERATE-INDEPENDENT PHOSPHOGLYCERATE MUTASE"/>
    <property type="match status" value="1"/>
</dbReference>
<evidence type="ECO:0000259" key="14">
    <source>
        <dbReference type="Pfam" id="PF06415"/>
    </source>
</evidence>